<dbReference type="Pfam" id="PF13715">
    <property type="entry name" value="CarbopepD_reg_2"/>
    <property type="match status" value="1"/>
</dbReference>
<dbReference type="Proteomes" id="UP000500961">
    <property type="component" value="Chromosome"/>
</dbReference>
<keyword evidence="1" id="KW-0812">Transmembrane</keyword>
<dbReference type="SUPFAM" id="SSF49464">
    <property type="entry name" value="Carboxypeptidase regulatory domain-like"/>
    <property type="match status" value="1"/>
</dbReference>
<dbReference type="PROSITE" id="PS52016">
    <property type="entry name" value="TONB_DEPENDENT_REC_3"/>
    <property type="match status" value="1"/>
</dbReference>
<dbReference type="InterPro" id="IPR039426">
    <property type="entry name" value="TonB-dep_rcpt-like"/>
</dbReference>
<keyword evidence="1" id="KW-0813">Transport</keyword>
<dbReference type="InterPro" id="IPR012910">
    <property type="entry name" value="Plug_dom"/>
</dbReference>
<dbReference type="SUPFAM" id="SSF56935">
    <property type="entry name" value="Porins"/>
    <property type="match status" value="1"/>
</dbReference>
<gene>
    <name evidence="3" type="ORF">FHG85_07985</name>
</gene>
<feature type="domain" description="TonB-dependent receptor plug" evidence="2">
    <location>
        <begin position="163"/>
        <end position="240"/>
    </location>
</feature>
<dbReference type="GO" id="GO:0009279">
    <property type="term" value="C:cell outer membrane"/>
    <property type="evidence" value="ECO:0007669"/>
    <property type="project" value="UniProtKB-SubCell"/>
</dbReference>
<dbReference type="Gene3D" id="2.170.130.10">
    <property type="entry name" value="TonB-dependent receptor, plug domain"/>
    <property type="match status" value="1"/>
</dbReference>
<evidence type="ECO:0000259" key="2">
    <source>
        <dbReference type="Pfam" id="PF07715"/>
    </source>
</evidence>
<dbReference type="AlphaFoldDB" id="A0A7D4C9C9"/>
<accession>A0A7D4C9C9</accession>
<protein>
    <submittedName>
        <fullName evidence="3">TonB-dependent receptor</fullName>
    </submittedName>
</protein>
<dbReference type="KEGG" id="ttz:FHG85_07985"/>
<dbReference type="InterPro" id="IPR037066">
    <property type="entry name" value="Plug_dom_sf"/>
</dbReference>
<keyword evidence="4" id="KW-1185">Reference proteome</keyword>
<keyword evidence="3" id="KW-0675">Receptor</keyword>
<name>A0A7D4C9C9_9BACT</name>
<reference evidence="3 4" key="1">
    <citation type="submission" date="2019-07" db="EMBL/GenBank/DDBJ databases">
        <title>Thalassofilum flectens gen. nov., sp. nov., a novel moderate thermophilic anaerobe from a shallow sea hot spring in Kunashir Island (Russia), representing a new family in the order Bacteroidales, and proposal of Thalassofilacea fam. nov.</title>
        <authorList>
            <person name="Kochetkova T.V."/>
            <person name="Podosokorskaya O.A."/>
            <person name="Novikov A."/>
            <person name="Elcheninov A.G."/>
            <person name="Toshchakov S.V."/>
            <person name="Kublanov I.V."/>
        </authorList>
    </citation>
    <scope>NUCLEOTIDE SEQUENCE [LARGE SCALE GENOMIC DNA]</scope>
    <source>
        <strain evidence="3 4">38-H</strain>
    </source>
</reference>
<comment type="subcellular location">
    <subcellularLocation>
        <location evidence="1">Cell outer membrane</location>
        <topology evidence="1">Multi-pass membrane protein</topology>
    </subcellularLocation>
</comment>
<dbReference type="Gene3D" id="2.60.40.1120">
    <property type="entry name" value="Carboxypeptidase-like, regulatory domain"/>
    <property type="match status" value="1"/>
</dbReference>
<keyword evidence="1" id="KW-0472">Membrane</keyword>
<keyword evidence="1" id="KW-0998">Cell outer membrane</keyword>
<comment type="similarity">
    <text evidence="1">Belongs to the TonB-dependent receptor family.</text>
</comment>
<dbReference type="InterPro" id="IPR008969">
    <property type="entry name" value="CarboxyPept-like_regulatory"/>
</dbReference>
<organism evidence="3 4">
    <name type="scientific">Tenuifilum thalassicum</name>
    <dbReference type="NCBI Taxonomy" id="2590900"/>
    <lineage>
        <taxon>Bacteria</taxon>
        <taxon>Pseudomonadati</taxon>
        <taxon>Bacteroidota</taxon>
        <taxon>Bacteroidia</taxon>
        <taxon>Bacteroidales</taxon>
        <taxon>Tenuifilaceae</taxon>
        <taxon>Tenuifilum</taxon>
    </lineage>
</organism>
<evidence type="ECO:0000313" key="3">
    <source>
        <dbReference type="EMBL" id="QKG80202.1"/>
    </source>
</evidence>
<evidence type="ECO:0000256" key="1">
    <source>
        <dbReference type="PROSITE-ProRule" id="PRU01360"/>
    </source>
</evidence>
<keyword evidence="1" id="KW-1134">Transmembrane beta strand</keyword>
<dbReference type="Pfam" id="PF07715">
    <property type="entry name" value="Plug"/>
    <property type="match status" value="1"/>
</dbReference>
<dbReference type="EMBL" id="CP041345">
    <property type="protein sequence ID" value="QKG80202.1"/>
    <property type="molecule type" value="Genomic_DNA"/>
</dbReference>
<proteinExistence type="inferred from homology"/>
<sequence length="836" mass="94635">MIRLLPLGLKMVMLMLNKQSNSFRFFAVILLTFLMVFNGKGQEKSVLITGTVVDSLNHPIQGASVIVKNSFKGVSTDRNGRFSINVSSADSVTLTITYLGYETESIKIDLRQKGLKPLSVVLYPSQKQIEGVYVRSGQRVAGNMERIGIDKFTGAPNISGGFESLLKLMPGVASSNELSSQYSVRGGNFDENLVYVNDIEVYRPFLIRSAQQEGLSFINPDMVGSVEFSSGGFNAEFGDRMSSVLNVKYREPKETSAKVTGGLLGSSATIEGLAFNNELSFITGVRYKTSKYLLNSLETKGDYNPSFFDWQGVVKKRFSDRFSLGFLGNVSVNQFNFLPRERETNFGVFNNTLQLKIYYDGKEQDRYLSSLGALFAQYQVSPNFNVKAIASSYYSTERETYDLLGQYYLNELDNSMGSKTYGDSLINVGIGGFLDHARNLINLNVSSIKAIGEVRYDKIITKFGVQLQREFMSDERLEWGLVDSSGYAIPYNGQEVGINNFYSALSDIESYRYMGFAQSRLSFSIGSWEYKAIGGIRFNYWTFNNELLLSPRFSLDFNNVDKNWIQYHVAFGYYNQPPFYREVRLPDGTLNTKIKAQQSIHALAGLEYYFTAWGRPFRFSLELYQKWLKNLIPYSIDNVRLRYSGQNLAKGFARGIDVKINGELVPGAESWVSLSLLRTKEDNLTDSYVDENGQVVNPGYYYRPTDQPVSIGIYLQDYLPGNESFKVNLTGVYSSGLPMTSDDSNDYRSSFRMPPYKRFDIGFSKEFIKNGKSKNAFWKVSNLSVGIDVFNLFNFNNTVSYLWVQTVFNQEGNSYKFAVPNYLTSRRINVRIQATF</sequence>
<evidence type="ECO:0000313" key="4">
    <source>
        <dbReference type="Proteomes" id="UP000500961"/>
    </source>
</evidence>